<dbReference type="PRINTS" id="PR00111">
    <property type="entry name" value="ABHYDROLASE"/>
</dbReference>
<dbReference type="Gene3D" id="3.40.50.1820">
    <property type="entry name" value="alpha/beta hydrolase"/>
    <property type="match status" value="1"/>
</dbReference>
<organism evidence="2 3">
    <name type="scientific">Actinophytocola oryzae</name>
    <dbReference type="NCBI Taxonomy" id="502181"/>
    <lineage>
        <taxon>Bacteria</taxon>
        <taxon>Bacillati</taxon>
        <taxon>Actinomycetota</taxon>
        <taxon>Actinomycetes</taxon>
        <taxon>Pseudonocardiales</taxon>
        <taxon>Pseudonocardiaceae</taxon>
    </lineage>
</organism>
<dbReference type="Pfam" id="PF12697">
    <property type="entry name" value="Abhydrolase_6"/>
    <property type="match status" value="1"/>
</dbReference>
<dbReference type="EMBL" id="SOCP01000005">
    <property type="protein sequence ID" value="TDV52487.1"/>
    <property type="molecule type" value="Genomic_DNA"/>
</dbReference>
<proteinExistence type="predicted"/>
<gene>
    <name evidence="2" type="ORF">CLV71_105619</name>
</gene>
<name>A0A4R7VTE7_9PSEU</name>
<evidence type="ECO:0000313" key="3">
    <source>
        <dbReference type="Proteomes" id="UP000294927"/>
    </source>
</evidence>
<dbReference type="GO" id="GO:0003824">
    <property type="term" value="F:catalytic activity"/>
    <property type="evidence" value="ECO:0007669"/>
    <property type="project" value="UniProtKB-ARBA"/>
</dbReference>
<reference evidence="2 3" key="1">
    <citation type="submission" date="2019-03" db="EMBL/GenBank/DDBJ databases">
        <title>Genomic Encyclopedia of Archaeal and Bacterial Type Strains, Phase II (KMG-II): from individual species to whole genera.</title>
        <authorList>
            <person name="Goeker M."/>
        </authorList>
    </citation>
    <scope>NUCLEOTIDE SEQUENCE [LARGE SCALE GENOMIC DNA]</scope>
    <source>
        <strain evidence="2 3">DSM 45499</strain>
    </source>
</reference>
<protein>
    <submittedName>
        <fullName evidence="2">3-oxoadipate enol-lactonase</fullName>
    </submittedName>
</protein>
<feature type="domain" description="AB hydrolase-1" evidence="1">
    <location>
        <begin position="34"/>
        <end position="246"/>
    </location>
</feature>
<accession>A0A4R7VTE7</accession>
<dbReference type="PANTHER" id="PTHR43798">
    <property type="entry name" value="MONOACYLGLYCEROL LIPASE"/>
    <property type="match status" value="1"/>
</dbReference>
<dbReference type="InterPro" id="IPR029058">
    <property type="entry name" value="AB_hydrolase_fold"/>
</dbReference>
<dbReference type="InterPro" id="IPR000073">
    <property type="entry name" value="AB_hydrolase_1"/>
</dbReference>
<dbReference type="SUPFAM" id="SSF53474">
    <property type="entry name" value="alpha/beta-Hydrolases"/>
    <property type="match status" value="1"/>
</dbReference>
<dbReference type="Proteomes" id="UP000294927">
    <property type="component" value="Unassembled WGS sequence"/>
</dbReference>
<dbReference type="InterPro" id="IPR050266">
    <property type="entry name" value="AB_hydrolase_sf"/>
</dbReference>
<dbReference type="RefSeq" id="WP_208297595.1">
    <property type="nucleotide sequence ID" value="NZ_SOCP01000005.1"/>
</dbReference>
<dbReference type="AlphaFoldDB" id="A0A4R7VTE7"/>
<sequence>MVETIDQEGAALPTIEVNGTTLAYDDTGGDGPAVVFSHSLYFDRSMFEAQVARFGRAFRVVTYDHRGQGGSARSSSVDMDTLTEDAAALIEALSLGPAHLVGNAMGGFVVLRLVARHPELVRSAAVLASSADEEPEECTILPLDALMFGETTLTERVALRDRWCEHFGALDSSALTAAEGVLSRKGVLDELVDATVPMLVLSADEDNVYPRPHSQRIADTAANTHHVTVKRAGNSLAVERPDAVNALLAEHFDAV</sequence>
<evidence type="ECO:0000313" key="2">
    <source>
        <dbReference type="EMBL" id="TDV52487.1"/>
    </source>
</evidence>
<comment type="caution">
    <text evidence="2">The sequence shown here is derived from an EMBL/GenBank/DDBJ whole genome shotgun (WGS) entry which is preliminary data.</text>
</comment>
<keyword evidence="3" id="KW-1185">Reference proteome</keyword>
<evidence type="ECO:0000259" key="1">
    <source>
        <dbReference type="Pfam" id="PF12697"/>
    </source>
</evidence>